<accession>A0ACB7RV27</accession>
<name>A0ACB7RV27_HYAAI</name>
<evidence type="ECO:0000313" key="1">
    <source>
        <dbReference type="EMBL" id="KAH6926045.1"/>
    </source>
</evidence>
<keyword evidence="2" id="KW-1185">Reference proteome</keyword>
<comment type="caution">
    <text evidence="1">The sequence shown here is derived from an EMBL/GenBank/DDBJ whole genome shotgun (WGS) entry which is preliminary data.</text>
</comment>
<dbReference type="EMBL" id="CM023487">
    <property type="protein sequence ID" value="KAH6926045.1"/>
    <property type="molecule type" value="Genomic_DNA"/>
</dbReference>
<protein>
    <submittedName>
        <fullName evidence="1">Uncharacterized protein</fullName>
    </submittedName>
</protein>
<dbReference type="Proteomes" id="UP000821845">
    <property type="component" value="Chromosome 7"/>
</dbReference>
<reference evidence="1" key="1">
    <citation type="submission" date="2020-05" db="EMBL/GenBank/DDBJ databases">
        <title>Large-scale comparative analyses of tick genomes elucidate their genetic diversity and vector capacities.</title>
        <authorList>
            <person name="Jia N."/>
            <person name="Wang J."/>
            <person name="Shi W."/>
            <person name="Du L."/>
            <person name="Sun Y."/>
            <person name="Zhan W."/>
            <person name="Jiang J."/>
            <person name="Wang Q."/>
            <person name="Zhang B."/>
            <person name="Ji P."/>
            <person name="Sakyi L.B."/>
            <person name="Cui X."/>
            <person name="Yuan T."/>
            <person name="Jiang B."/>
            <person name="Yang W."/>
            <person name="Lam T.T.-Y."/>
            <person name="Chang Q."/>
            <person name="Ding S."/>
            <person name="Wang X."/>
            <person name="Zhu J."/>
            <person name="Ruan X."/>
            <person name="Zhao L."/>
            <person name="Wei J."/>
            <person name="Que T."/>
            <person name="Du C."/>
            <person name="Cheng J."/>
            <person name="Dai P."/>
            <person name="Han X."/>
            <person name="Huang E."/>
            <person name="Gao Y."/>
            <person name="Liu J."/>
            <person name="Shao H."/>
            <person name="Ye R."/>
            <person name="Li L."/>
            <person name="Wei W."/>
            <person name="Wang X."/>
            <person name="Wang C."/>
            <person name="Yang T."/>
            <person name="Huo Q."/>
            <person name="Li W."/>
            <person name="Guo W."/>
            <person name="Chen H."/>
            <person name="Zhou L."/>
            <person name="Ni X."/>
            <person name="Tian J."/>
            <person name="Zhou Y."/>
            <person name="Sheng Y."/>
            <person name="Liu T."/>
            <person name="Pan Y."/>
            <person name="Xia L."/>
            <person name="Li J."/>
            <person name="Zhao F."/>
            <person name="Cao W."/>
        </authorList>
    </citation>
    <scope>NUCLEOTIDE SEQUENCE</scope>
    <source>
        <strain evidence="1">Hyas-2018</strain>
    </source>
</reference>
<sequence length="116" mass="13582">MPWNHPADSSETVAQRRVQAREHMADESARIRAAIVQRTVVLLHRIELDTSSYFDVRYASRDTPRNFCSVRVSCPYHEVCRLVPVTYRLEDLPEQRLPGTHHIFPERVSHIKHCVH</sequence>
<gene>
    <name evidence="1" type="ORF">HPB50_013102</name>
</gene>
<organism evidence="1 2">
    <name type="scientific">Hyalomma asiaticum</name>
    <name type="common">Tick</name>
    <dbReference type="NCBI Taxonomy" id="266040"/>
    <lineage>
        <taxon>Eukaryota</taxon>
        <taxon>Metazoa</taxon>
        <taxon>Ecdysozoa</taxon>
        <taxon>Arthropoda</taxon>
        <taxon>Chelicerata</taxon>
        <taxon>Arachnida</taxon>
        <taxon>Acari</taxon>
        <taxon>Parasitiformes</taxon>
        <taxon>Ixodida</taxon>
        <taxon>Ixodoidea</taxon>
        <taxon>Ixodidae</taxon>
        <taxon>Hyalomminae</taxon>
        <taxon>Hyalomma</taxon>
    </lineage>
</organism>
<proteinExistence type="predicted"/>
<evidence type="ECO:0000313" key="2">
    <source>
        <dbReference type="Proteomes" id="UP000821845"/>
    </source>
</evidence>